<keyword evidence="4" id="KW-1185">Reference proteome</keyword>
<gene>
    <name evidence="3" type="ORF">C8A05DRAFT_40706</name>
</gene>
<dbReference type="Proteomes" id="UP001303889">
    <property type="component" value="Unassembled WGS sequence"/>
</dbReference>
<dbReference type="PROSITE" id="PS50231">
    <property type="entry name" value="RICIN_B_LECTIN"/>
    <property type="match status" value="2"/>
</dbReference>
<organism evidence="3 4">
    <name type="scientific">Staphylotrichum tortipilum</name>
    <dbReference type="NCBI Taxonomy" id="2831512"/>
    <lineage>
        <taxon>Eukaryota</taxon>
        <taxon>Fungi</taxon>
        <taxon>Dikarya</taxon>
        <taxon>Ascomycota</taxon>
        <taxon>Pezizomycotina</taxon>
        <taxon>Sordariomycetes</taxon>
        <taxon>Sordariomycetidae</taxon>
        <taxon>Sordariales</taxon>
        <taxon>Chaetomiaceae</taxon>
        <taxon>Staphylotrichum</taxon>
    </lineage>
</organism>
<reference evidence="3" key="2">
    <citation type="submission" date="2023-05" db="EMBL/GenBank/DDBJ databases">
        <authorList>
            <consortium name="Lawrence Berkeley National Laboratory"/>
            <person name="Steindorff A."/>
            <person name="Hensen N."/>
            <person name="Bonometti L."/>
            <person name="Westerberg I."/>
            <person name="Brannstrom I.O."/>
            <person name="Guillou S."/>
            <person name="Cros-Aarteil S."/>
            <person name="Calhoun S."/>
            <person name="Haridas S."/>
            <person name="Kuo A."/>
            <person name="Mondo S."/>
            <person name="Pangilinan J."/>
            <person name="Riley R."/>
            <person name="Labutti K."/>
            <person name="Andreopoulos B."/>
            <person name="Lipzen A."/>
            <person name="Chen C."/>
            <person name="Yanf M."/>
            <person name="Daum C."/>
            <person name="Ng V."/>
            <person name="Clum A."/>
            <person name="Ohm R."/>
            <person name="Martin F."/>
            <person name="Silar P."/>
            <person name="Natvig D."/>
            <person name="Lalanne C."/>
            <person name="Gautier V."/>
            <person name="Ament-Velasquez S.L."/>
            <person name="Kruys A."/>
            <person name="Hutchinson M.I."/>
            <person name="Powell A.J."/>
            <person name="Barry K."/>
            <person name="Miller A.N."/>
            <person name="Grigoriev I.V."/>
            <person name="Debuchy R."/>
            <person name="Gladieux P."/>
            <person name="Thoren M.H."/>
            <person name="Johannesson H."/>
        </authorList>
    </citation>
    <scope>NUCLEOTIDE SEQUENCE</scope>
    <source>
        <strain evidence="3">CBS 103.79</strain>
    </source>
</reference>
<comment type="caution">
    <text evidence="3">The sequence shown here is derived from an EMBL/GenBank/DDBJ whole genome shotgun (WGS) entry which is preliminary data.</text>
</comment>
<evidence type="ECO:0000313" key="4">
    <source>
        <dbReference type="Proteomes" id="UP001303889"/>
    </source>
</evidence>
<name>A0AAN6RWX0_9PEZI</name>
<dbReference type="CDD" id="cd00161">
    <property type="entry name" value="beta-trefoil_Ricin-like"/>
    <property type="match status" value="1"/>
</dbReference>
<evidence type="ECO:0008006" key="5">
    <source>
        <dbReference type="Google" id="ProtNLM"/>
    </source>
</evidence>
<feature type="compositionally biased region" description="Low complexity" evidence="1">
    <location>
        <begin position="255"/>
        <end position="265"/>
    </location>
</feature>
<feature type="compositionally biased region" description="Polar residues" evidence="1">
    <location>
        <begin position="217"/>
        <end position="247"/>
    </location>
</feature>
<evidence type="ECO:0000256" key="2">
    <source>
        <dbReference type="SAM" id="SignalP"/>
    </source>
</evidence>
<protein>
    <recommendedName>
        <fullName evidence="5">Ricin B lectin domain-containing protein</fullName>
    </recommendedName>
</protein>
<evidence type="ECO:0000313" key="3">
    <source>
        <dbReference type="EMBL" id="KAK3906512.1"/>
    </source>
</evidence>
<feature type="chain" id="PRO_5042987606" description="Ricin B lectin domain-containing protein" evidence="2">
    <location>
        <begin position="19"/>
        <end position="461"/>
    </location>
</feature>
<accession>A0AAN6RWX0</accession>
<evidence type="ECO:0000256" key="1">
    <source>
        <dbReference type="SAM" id="MobiDB-lite"/>
    </source>
</evidence>
<feature type="region of interest" description="Disordered" evidence="1">
    <location>
        <begin position="210"/>
        <end position="282"/>
    </location>
</feature>
<dbReference type="Gene3D" id="2.80.10.50">
    <property type="match status" value="2"/>
</dbReference>
<reference evidence="3" key="1">
    <citation type="journal article" date="2023" name="Mol. Phylogenet. Evol.">
        <title>Genome-scale phylogeny and comparative genomics of the fungal order Sordariales.</title>
        <authorList>
            <person name="Hensen N."/>
            <person name="Bonometti L."/>
            <person name="Westerberg I."/>
            <person name="Brannstrom I.O."/>
            <person name="Guillou S."/>
            <person name="Cros-Aarteil S."/>
            <person name="Calhoun S."/>
            <person name="Haridas S."/>
            <person name="Kuo A."/>
            <person name="Mondo S."/>
            <person name="Pangilinan J."/>
            <person name="Riley R."/>
            <person name="LaButti K."/>
            <person name="Andreopoulos B."/>
            <person name="Lipzen A."/>
            <person name="Chen C."/>
            <person name="Yan M."/>
            <person name="Daum C."/>
            <person name="Ng V."/>
            <person name="Clum A."/>
            <person name="Steindorff A."/>
            <person name="Ohm R.A."/>
            <person name="Martin F."/>
            <person name="Silar P."/>
            <person name="Natvig D.O."/>
            <person name="Lalanne C."/>
            <person name="Gautier V."/>
            <person name="Ament-Velasquez S.L."/>
            <person name="Kruys A."/>
            <person name="Hutchinson M.I."/>
            <person name="Powell A.J."/>
            <person name="Barry K."/>
            <person name="Miller A.N."/>
            <person name="Grigoriev I.V."/>
            <person name="Debuchy R."/>
            <person name="Gladieux P."/>
            <person name="Hiltunen Thoren M."/>
            <person name="Johannesson H."/>
        </authorList>
    </citation>
    <scope>NUCLEOTIDE SEQUENCE</scope>
    <source>
        <strain evidence="3">CBS 103.79</strain>
    </source>
</reference>
<keyword evidence="2" id="KW-0732">Signal</keyword>
<proteinExistence type="predicted"/>
<dbReference type="EMBL" id="MU855325">
    <property type="protein sequence ID" value="KAK3906512.1"/>
    <property type="molecule type" value="Genomic_DNA"/>
</dbReference>
<feature type="signal peptide" evidence="2">
    <location>
        <begin position="1"/>
        <end position="18"/>
    </location>
</feature>
<dbReference type="InterPro" id="IPR035992">
    <property type="entry name" value="Ricin_B-like_lectins"/>
</dbReference>
<dbReference type="SUPFAM" id="SSF50370">
    <property type="entry name" value="Ricin B-like lectins"/>
    <property type="match status" value="2"/>
</dbReference>
<dbReference type="AlphaFoldDB" id="A0AAN6RWX0"/>
<sequence>MVSTTLSSLLAWAAFAGANPLYPRAVASLNEAATAEAHQRDNGATRAFSDVQVQTSDGKCLFVDKLSGDFRANLTPIQVADCGSTDGQGWDIITTGKHIKGDNAMLIVNTLTQACFNFDPRRQAGNQVLLFSCGGRADGGGEVTNSQLFNFNGGAGPLALQPQNQAGSCLVVKGNALDIAACKDGDATQSFTLGGAAGAGGNANGGKANEATTANGVSKTNGNSDNNTNGATSTSCTKSTRTVTVAPTKNGGNGATEASTSAAAGTGTGAGTGGILSVNPTDPVPVSRAGGTLQPTAAVQSHQRDETAKRAFSGVSIRAPNGQCLFIDPTAGDFRQNLIPVSLVDCTGSPNEKFDLITEGKHNKPNPNRSSTLVVSALTQGCLSFDSRRQAGDTVILFSCGGRADGEGETDGNQLFPFIGQTSFAFAPGNENNKTCILPGNGKLDSGPCPTDGSQLFSIFE</sequence>